<evidence type="ECO:0000313" key="2">
    <source>
        <dbReference type="RefSeq" id="XP_075084961.1"/>
    </source>
</evidence>
<dbReference type="Proteomes" id="UP000790787">
    <property type="component" value="Chromosome 13"/>
</dbReference>
<protein>
    <submittedName>
        <fullName evidence="2">Uncharacterized protein LOC142168204</fullName>
    </submittedName>
</protein>
<proteinExistence type="predicted"/>
<accession>A0AC58SJ18</accession>
<keyword evidence="1" id="KW-1185">Reference proteome</keyword>
<gene>
    <name evidence="2" type="primary">LOC142168204</name>
</gene>
<evidence type="ECO:0000313" key="1">
    <source>
        <dbReference type="Proteomes" id="UP000790787"/>
    </source>
</evidence>
<dbReference type="RefSeq" id="XP_075084961.1">
    <property type="nucleotide sequence ID" value="XM_075228860.1"/>
</dbReference>
<sequence length="308" mass="35940">MLNLDFTPDPAEKKQISEYSPNLHDRVRRYYIKEGPCQPRNHKFPKRIFGGLLRQFNPEWFNTSYSAVAKKHYDVDQFFDIVANVLNTIGSSFKCGEMLREDQAQKLEELFMLGEVDTESGLNQELGLQRQEIPVGDLILRQCITILHYSRQLFMFLKFLQVKLSELNSRFDAVNSDLLLGMYSISKLEDLNYDLDNYILYVREDRDFFNLKGLGDLSEILVETEQHKTWGLIYLLVKLSLILLVATATVERVFSSMKYIKNDLRSRIGVEFINDCLVCYIEDEVFESIPNDAIIDHFQNMTSRQAQL</sequence>
<reference evidence="1" key="1">
    <citation type="journal article" date="2014" name="Nat. Commun.">
        <title>The tobacco genome sequence and its comparison with those of tomato and potato.</title>
        <authorList>
            <person name="Sierro N."/>
            <person name="Battey J.N."/>
            <person name="Ouadi S."/>
            <person name="Bakaher N."/>
            <person name="Bovet L."/>
            <person name="Willig A."/>
            <person name="Goepfert S."/>
            <person name="Peitsch M.C."/>
            <person name="Ivanov N.V."/>
        </authorList>
    </citation>
    <scope>NUCLEOTIDE SEQUENCE [LARGE SCALE GENOMIC DNA]</scope>
</reference>
<reference evidence="2" key="2">
    <citation type="submission" date="2025-08" db="UniProtKB">
        <authorList>
            <consortium name="RefSeq"/>
        </authorList>
    </citation>
    <scope>IDENTIFICATION</scope>
    <source>
        <tissue evidence="2">Leaf</tissue>
    </source>
</reference>
<name>A0AC58SJ18_TOBAC</name>
<organism evidence="1 2">
    <name type="scientific">Nicotiana tabacum</name>
    <name type="common">Common tobacco</name>
    <dbReference type="NCBI Taxonomy" id="4097"/>
    <lineage>
        <taxon>Eukaryota</taxon>
        <taxon>Viridiplantae</taxon>
        <taxon>Streptophyta</taxon>
        <taxon>Embryophyta</taxon>
        <taxon>Tracheophyta</taxon>
        <taxon>Spermatophyta</taxon>
        <taxon>Magnoliopsida</taxon>
        <taxon>eudicotyledons</taxon>
        <taxon>Gunneridae</taxon>
        <taxon>Pentapetalae</taxon>
        <taxon>asterids</taxon>
        <taxon>lamiids</taxon>
        <taxon>Solanales</taxon>
        <taxon>Solanaceae</taxon>
        <taxon>Nicotianoideae</taxon>
        <taxon>Nicotianeae</taxon>
        <taxon>Nicotiana</taxon>
    </lineage>
</organism>